<comment type="caution">
    <text evidence="1">The sequence shown here is derived from an EMBL/GenBank/DDBJ whole genome shotgun (WGS) entry which is preliminary data.</text>
</comment>
<sequence length="42" mass="4671">MGQSKFHSRILLFLLGDCTNTGLENLANSETIESGCPEFWPN</sequence>
<dbReference type="EMBL" id="OEJX01000069">
    <property type="protein sequence ID" value="SOR63518.1"/>
    <property type="molecule type" value="Genomic_DNA"/>
</dbReference>
<gene>
    <name evidence="1" type="ORF">LMANV2_710002</name>
</gene>
<protein>
    <submittedName>
        <fullName evidence="1">Uncharacterized protein</fullName>
    </submittedName>
</protein>
<accession>A0AAQ1P105</accession>
<dbReference type="AlphaFoldDB" id="A0AAQ1P105"/>
<name>A0AAQ1P105_LEPIR</name>
<reference evidence="1 2" key="1">
    <citation type="submission" date="2017-11" db="EMBL/GenBank/DDBJ databases">
        <authorList>
            <person name="Lechat P."/>
        </authorList>
    </citation>
    <scope>NUCLEOTIDE SEQUENCE [LARGE SCALE GENOMIC DNA]</scope>
    <source>
        <strain evidence="1">L495</strain>
    </source>
</reference>
<organism evidence="1 2">
    <name type="scientific">Leptospira interrogans serovar Manilae</name>
    <dbReference type="NCBI Taxonomy" id="214675"/>
    <lineage>
        <taxon>Bacteria</taxon>
        <taxon>Pseudomonadati</taxon>
        <taxon>Spirochaetota</taxon>
        <taxon>Spirochaetia</taxon>
        <taxon>Leptospirales</taxon>
        <taxon>Leptospiraceae</taxon>
        <taxon>Leptospira</taxon>
    </lineage>
</organism>
<dbReference type="Proteomes" id="UP000234460">
    <property type="component" value="Chromosome LMANV2"/>
</dbReference>
<proteinExistence type="predicted"/>
<evidence type="ECO:0000313" key="2">
    <source>
        <dbReference type="Proteomes" id="UP000234460"/>
    </source>
</evidence>
<evidence type="ECO:0000313" key="1">
    <source>
        <dbReference type="EMBL" id="SOR63518.1"/>
    </source>
</evidence>